<sequence length="94" mass="10741">MTLLIESEKINKPKRVDSDPILAFLMKFVISNRAKSNSFCSMSVVMSNKIKTSKDLEQSFEISFLDSDFYSIIKRELILLSFKCIKKPLSPATD</sequence>
<evidence type="ECO:0000313" key="2">
    <source>
        <dbReference type="Proteomes" id="UP000276133"/>
    </source>
</evidence>
<gene>
    <name evidence="1" type="ORF">BpHYR1_032032</name>
</gene>
<proteinExistence type="predicted"/>
<reference evidence="1 2" key="1">
    <citation type="journal article" date="2018" name="Sci. Rep.">
        <title>Genomic signatures of local adaptation to the degree of environmental predictability in rotifers.</title>
        <authorList>
            <person name="Franch-Gras L."/>
            <person name="Hahn C."/>
            <person name="Garcia-Roger E.M."/>
            <person name="Carmona M.J."/>
            <person name="Serra M."/>
            <person name="Gomez A."/>
        </authorList>
    </citation>
    <scope>NUCLEOTIDE SEQUENCE [LARGE SCALE GENOMIC DNA]</scope>
    <source>
        <strain evidence="1">HYR1</strain>
    </source>
</reference>
<dbReference type="EMBL" id="REGN01003455">
    <property type="protein sequence ID" value="RNA22429.1"/>
    <property type="molecule type" value="Genomic_DNA"/>
</dbReference>
<name>A0A3M7RG50_BRAPC</name>
<comment type="caution">
    <text evidence="1">The sequence shown here is derived from an EMBL/GenBank/DDBJ whole genome shotgun (WGS) entry which is preliminary data.</text>
</comment>
<dbReference type="AlphaFoldDB" id="A0A3M7RG50"/>
<keyword evidence="2" id="KW-1185">Reference proteome</keyword>
<dbReference type="Proteomes" id="UP000276133">
    <property type="component" value="Unassembled WGS sequence"/>
</dbReference>
<accession>A0A3M7RG50</accession>
<organism evidence="1 2">
    <name type="scientific">Brachionus plicatilis</name>
    <name type="common">Marine rotifer</name>
    <name type="synonym">Brachionus muelleri</name>
    <dbReference type="NCBI Taxonomy" id="10195"/>
    <lineage>
        <taxon>Eukaryota</taxon>
        <taxon>Metazoa</taxon>
        <taxon>Spiralia</taxon>
        <taxon>Gnathifera</taxon>
        <taxon>Rotifera</taxon>
        <taxon>Eurotatoria</taxon>
        <taxon>Monogononta</taxon>
        <taxon>Pseudotrocha</taxon>
        <taxon>Ploima</taxon>
        <taxon>Brachionidae</taxon>
        <taxon>Brachionus</taxon>
    </lineage>
</organism>
<protein>
    <submittedName>
        <fullName evidence="1">Uncharacterized protein</fullName>
    </submittedName>
</protein>
<evidence type="ECO:0000313" key="1">
    <source>
        <dbReference type="EMBL" id="RNA22429.1"/>
    </source>
</evidence>